<reference evidence="2 3" key="1">
    <citation type="submission" date="2020-08" db="EMBL/GenBank/DDBJ databases">
        <title>Sequencing the genomes of 1000 actinobacteria strains.</title>
        <authorList>
            <person name="Klenk H.-P."/>
        </authorList>
    </citation>
    <scope>NUCLEOTIDE SEQUENCE [LARGE SCALE GENOMIC DNA]</scope>
    <source>
        <strain evidence="2 3">DSM 23040</strain>
    </source>
</reference>
<keyword evidence="1" id="KW-1133">Transmembrane helix</keyword>
<dbReference type="EMBL" id="JACHWP010000003">
    <property type="protein sequence ID" value="MBB3023206.1"/>
    <property type="molecule type" value="Genomic_DNA"/>
</dbReference>
<evidence type="ECO:0000313" key="3">
    <source>
        <dbReference type="Proteomes" id="UP000568050"/>
    </source>
</evidence>
<proteinExistence type="predicted"/>
<accession>A0A839R2L5</accession>
<organism evidence="2 3">
    <name type="scientific">Helcobacillus massiliensis</name>
    <dbReference type="NCBI Taxonomy" id="521392"/>
    <lineage>
        <taxon>Bacteria</taxon>
        <taxon>Bacillati</taxon>
        <taxon>Actinomycetota</taxon>
        <taxon>Actinomycetes</taxon>
        <taxon>Micrococcales</taxon>
        <taxon>Dermabacteraceae</taxon>
        <taxon>Helcobacillus</taxon>
    </lineage>
</organism>
<gene>
    <name evidence="2" type="ORF">FHX50_001491</name>
</gene>
<protein>
    <submittedName>
        <fullName evidence="2">Uncharacterized protein</fullName>
    </submittedName>
</protein>
<dbReference type="AlphaFoldDB" id="A0A839R2L5"/>
<dbReference type="Proteomes" id="UP000568050">
    <property type="component" value="Unassembled WGS sequence"/>
</dbReference>
<feature type="transmembrane region" description="Helical" evidence="1">
    <location>
        <begin position="6"/>
        <end position="26"/>
    </location>
</feature>
<sequence length="75" mass="7998">MVHAITGHLFTGAIKGVIIIGVLWAARVVGLVPRSSLDSIIGFVDMMALVGETARRVVGGVPMFRVKPRERSARG</sequence>
<keyword evidence="1" id="KW-0472">Membrane</keyword>
<evidence type="ECO:0000313" key="2">
    <source>
        <dbReference type="EMBL" id="MBB3023206.1"/>
    </source>
</evidence>
<keyword evidence="1" id="KW-0812">Transmembrane</keyword>
<comment type="caution">
    <text evidence="2">The sequence shown here is derived from an EMBL/GenBank/DDBJ whole genome shotgun (WGS) entry which is preliminary data.</text>
</comment>
<keyword evidence="3" id="KW-1185">Reference proteome</keyword>
<name>A0A839R2L5_9MICO</name>
<evidence type="ECO:0000256" key="1">
    <source>
        <dbReference type="SAM" id="Phobius"/>
    </source>
</evidence>